<gene>
    <name evidence="1" type="ORF">L6452_01134</name>
</gene>
<name>A0ACB9FGP1_ARCLA</name>
<keyword evidence="2" id="KW-1185">Reference proteome</keyword>
<proteinExistence type="predicted"/>
<accession>A0ACB9FGP1</accession>
<dbReference type="Proteomes" id="UP001055879">
    <property type="component" value="Linkage Group LG01"/>
</dbReference>
<evidence type="ECO:0000313" key="1">
    <source>
        <dbReference type="EMBL" id="KAI3770015.1"/>
    </source>
</evidence>
<reference evidence="2" key="1">
    <citation type="journal article" date="2022" name="Mol. Ecol. Resour.">
        <title>The genomes of chicory, endive, great burdock and yacon provide insights into Asteraceae palaeo-polyploidization history and plant inulin production.</title>
        <authorList>
            <person name="Fan W."/>
            <person name="Wang S."/>
            <person name="Wang H."/>
            <person name="Wang A."/>
            <person name="Jiang F."/>
            <person name="Liu H."/>
            <person name="Zhao H."/>
            <person name="Xu D."/>
            <person name="Zhang Y."/>
        </authorList>
    </citation>
    <scope>NUCLEOTIDE SEQUENCE [LARGE SCALE GENOMIC DNA]</scope>
    <source>
        <strain evidence="2">cv. Niubang</strain>
    </source>
</reference>
<protein>
    <submittedName>
        <fullName evidence="1">Uncharacterized protein</fullName>
    </submittedName>
</protein>
<dbReference type="EMBL" id="CM042047">
    <property type="protein sequence ID" value="KAI3770015.1"/>
    <property type="molecule type" value="Genomic_DNA"/>
</dbReference>
<comment type="caution">
    <text evidence="1">The sequence shown here is derived from an EMBL/GenBank/DDBJ whole genome shotgun (WGS) entry which is preliminary data.</text>
</comment>
<sequence>MGYPDRLEIFFNYVVLELCAVVSPENLDLFLQIDLGRLQKCEKAVDAITSFVASRPLIVDRPDCQPGPLTS</sequence>
<reference evidence="1 2" key="2">
    <citation type="journal article" date="2022" name="Mol. Ecol. Resour.">
        <title>The genomes of chicory, endive, great burdock and yacon provide insights into Asteraceae paleo-polyploidization history and plant inulin production.</title>
        <authorList>
            <person name="Fan W."/>
            <person name="Wang S."/>
            <person name="Wang H."/>
            <person name="Wang A."/>
            <person name="Jiang F."/>
            <person name="Liu H."/>
            <person name="Zhao H."/>
            <person name="Xu D."/>
            <person name="Zhang Y."/>
        </authorList>
    </citation>
    <scope>NUCLEOTIDE SEQUENCE [LARGE SCALE GENOMIC DNA]</scope>
    <source>
        <strain evidence="2">cv. Niubang</strain>
    </source>
</reference>
<evidence type="ECO:0000313" key="2">
    <source>
        <dbReference type="Proteomes" id="UP001055879"/>
    </source>
</evidence>
<organism evidence="1 2">
    <name type="scientific">Arctium lappa</name>
    <name type="common">Greater burdock</name>
    <name type="synonym">Lappa major</name>
    <dbReference type="NCBI Taxonomy" id="4217"/>
    <lineage>
        <taxon>Eukaryota</taxon>
        <taxon>Viridiplantae</taxon>
        <taxon>Streptophyta</taxon>
        <taxon>Embryophyta</taxon>
        <taxon>Tracheophyta</taxon>
        <taxon>Spermatophyta</taxon>
        <taxon>Magnoliopsida</taxon>
        <taxon>eudicotyledons</taxon>
        <taxon>Gunneridae</taxon>
        <taxon>Pentapetalae</taxon>
        <taxon>asterids</taxon>
        <taxon>campanulids</taxon>
        <taxon>Asterales</taxon>
        <taxon>Asteraceae</taxon>
        <taxon>Carduoideae</taxon>
        <taxon>Cardueae</taxon>
        <taxon>Arctiinae</taxon>
        <taxon>Arctium</taxon>
    </lineage>
</organism>